<dbReference type="GO" id="GO:0005506">
    <property type="term" value="F:iron ion binding"/>
    <property type="evidence" value="ECO:0007669"/>
    <property type="project" value="InterPro"/>
</dbReference>
<dbReference type="GO" id="GO:0031418">
    <property type="term" value="F:L-ascorbic acid binding"/>
    <property type="evidence" value="ECO:0007669"/>
    <property type="project" value="InterPro"/>
</dbReference>
<dbReference type="GO" id="GO:0016705">
    <property type="term" value="F:oxidoreductase activity, acting on paired donors, with incorporation or reduction of molecular oxygen"/>
    <property type="evidence" value="ECO:0007669"/>
    <property type="project" value="InterPro"/>
</dbReference>
<accession>A0AB73I6V0</accession>
<dbReference type="Pfam" id="PF13640">
    <property type="entry name" value="2OG-FeII_Oxy_3"/>
    <property type="match status" value="1"/>
</dbReference>
<evidence type="ECO:0000313" key="5">
    <source>
        <dbReference type="EMBL" id="MDP9645455.1"/>
    </source>
</evidence>
<reference evidence="5" key="1">
    <citation type="submission" date="2023-07" db="EMBL/GenBank/DDBJ databases">
        <title>Sorghum-associated microbial communities from plants grown in Nebraska, USA.</title>
        <authorList>
            <person name="Schachtman D."/>
        </authorList>
    </citation>
    <scope>NUCLEOTIDE SEQUENCE</scope>
    <source>
        <strain evidence="5">DS1061</strain>
    </source>
</reference>
<name>A0AB73I6V0_9BURK</name>
<keyword evidence="3" id="KW-0560">Oxidoreductase</keyword>
<gene>
    <name evidence="5" type="ORF">J2793_000877</name>
</gene>
<sequence>MNLDAFASRSVFATPFPHFVVPNALGVENSLACLKWLETDAPWRLKIATFYQQYEFSLRDNLLPSTIQPFFSSSKVEALRECVAASFCTTLAPHCDITAHKLVPGQRIRIHNDYIVGRETHRVLIQLNSGWTDDNGGALLFFGSEDATDVRKAFRPLHDSCVAFEISPKSHHAVTPILQGERYTLVFSFYRDER</sequence>
<evidence type="ECO:0000313" key="6">
    <source>
        <dbReference type="Proteomes" id="UP001229486"/>
    </source>
</evidence>
<dbReference type="Gene3D" id="2.60.120.620">
    <property type="entry name" value="q2cbj1_9rhob like domain"/>
    <property type="match status" value="1"/>
</dbReference>
<dbReference type="Proteomes" id="UP001229486">
    <property type="component" value="Unassembled WGS sequence"/>
</dbReference>
<dbReference type="GO" id="GO:0051213">
    <property type="term" value="F:dioxygenase activity"/>
    <property type="evidence" value="ECO:0007669"/>
    <property type="project" value="UniProtKB-KW"/>
</dbReference>
<dbReference type="SMART" id="SM00702">
    <property type="entry name" value="P4Hc"/>
    <property type="match status" value="1"/>
</dbReference>
<dbReference type="EMBL" id="JAURTK010000001">
    <property type="protein sequence ID" value="MDP9645455.1"/>
    <property type="molecule type" value="Genomic_DNA"/>
</dbReference>
<dbReference type="AlphaFoldDB" id="A0AB73I6V0"/>
<evidence type="ECO:0000256" key="2">
    <source>
        <dbReference type="ARBA" id="ARBA00022964"/>
    </source>
</evidence>
<organism evidence="5 6">
    <name type="scientific">Paraburkholderia caledonica</name>
    <dbReference type="NCBI Taxonomy" id="134536"/>
    <lineage>
        <taxon>Bacteria</taxon>
        <taxon>Pseudomonadati</taxon>
        <taxon>Pseudomonadota</taxon>
        <taxon>Betaproteobacteria</taxon>
        <taxon>Burkholderiales</taxon>
        <taxon>Burkholderiaceae</taxon>
        <taxon>Paraburkholderia</taxon>
    </lineage>
</organism>
<evidence type="ECO:0000259" key="4">
    <source>
        <dbReference type="SMART" id="SM00702"/>
    </source>
</evidence>
<comment type="cofactor">
    <cofactor evidence="1">
        <name>L-ascorbate</name>
        <dbReference type="ChEBI" id="CHEBI:38290"/>
    </cofactor>
</comment>
<dbReference type="RefSeq" id="WP_392392740.1">
    <property type="nucleotide sequence ID" value="NZ_JAURTK010000001.1"/>
</dbReference>
<dbReference type="InterPro" id="IPR044862">
    <property type="entry name" value="Pro_4_hyd_alph_FE2OG_OXY"/>
</dbReference>
<evidence type="ECO:0000256" key="3">
    <source>
        <dbReference type="ARBA" id="ARBA00023002"/>
    </source>
</evidence>
<feature type="domain" description="Prolyl 4-hydroxylase alpha subunit" evidence="4">
    <location>
        <begin position="16"/>
        <end position="190"/>
    </location>
</feature>
<comment type="caution">
    <text evidence="5">The sequence shown here is derived from an EMBL/GenBank/DDBJ whole genome shotgun (WGS) entry which is preliminary data.</text>
</comment>
<protein>
    <submittedName>
        <fullName evidence="5">Rps23 Pro-64 3,4-dihydroxylase Tpa1-like proline 4-hydroxylase</fullName>
    </submittedName>
</protein>
<evidence type="ECO:0000256" key="1">
    <source>
        <dbReference type="ARBA" id="ARBA00001961"/>
    </source>
</evidence>
<keyword evidence="2" id="KW-0223">Dioxygenase</keyword>
<dbReference type="NCBIfam" id="NF041706">
    <property type="entry name" value="2OG_matur_YhhC"/>
    <property type="match status" value="1"/>
</dbReference>
<dbReference type="InterPro" id="IPR006620">
    <property type="entry name" value="Pro_4_hyd_alph"/>
</dbReference>
<proteinExistence type="predicted"/>